<dbReference type="Proteomes" id="UP001596266">
    <property type="component" value="Unassembled WGS sequence"/>
</dbReference>
<evidence type="ECO:0000259" key="2">
    <source>
        <dbReference type="Pfam" id="PF00689"/>
    </source>
</evidence>
<keyword evidence="1" id="KW-0812">Transmembrane</keyword>
<reference evidence="4" key="1">
    <citation type="journal article" date="2019" name="Int. J. Syst. Evol. Microbiol.">
        <title>The Global Catalogue of Microorganisms (GCM) 10K type strain sequencing project: providing services to taxonomists for standard genome sequencing and annotation.</title>
        <authorList>
            <consortium name="The Broad Institute Genomics Platform"/>
            <consortium name="The Broad Institute Genome Sequencing Center for Infectious Disease"/>
            <person name="Wu L."/>
            <person name="Ma J."/>
        </authorList>
    </citation>
    <scope>NUCLEOTIDE SEQUENCE [LARGE SCALE GENOMIC DNA]</scope>
    <source>
        <strain evidence="4">CGMCC 1.15277</strain>
    </source>
</reference>
<proteinExistence type="predicted"/>
<feature type="domain" description="Cation-transporting P-type ATPase C-terminal" evidence="2">
    <location>
        <begin position="3"/>
        <end position="79"/>
    </location>
</feature>
<organism evidence="3 4">
    <name type="scientific">Luteococcus sanguinis</name>
    <dbReference type="NCBI Taxonomy" id="174038"/>
    <lineage>
        <taxon>Bacteria</taxon>
        <taxon>Bacillati</taxon>
        <taxon>Actinomycetota</taxon>
        <taxon>Actinomycetes</taxon>
        <taxon>Propionibacteriales</taxon>
        <taxon>Propionibacteriaceae</taxon>
        <taxon>Luteococcus</taxon>
    </lineage>
</organism>
<feature type="transmembrane region" description="Helical" evidence="1">
    <location>
        <begin position="26"/>
        <end position="45"/>
    </location>
</feature>
<feature type="transmembrane region" description="Helical" evidence="1">
    <location>
        <begin position="57"/>
        <end position="73"/>
    </location>
</feature>
<gene>
    <name evidence="3" type="ORF">ACFP57_00265</name>
</gene>
<evidence type="ECO:0000313" key="3">
    <source>
        <dbReference type="EMBL" id="MFC6395430.1"/>
    </source>
</evidence>
<keyword evidence="1" id="KW-0472">Membrane</keyword>
<comment type="caution">
    <text evidence="3">The sequence shown here is derived from an EMBL/GenBank/DDBJ whole genome shotgun (WGS) entry which is preliminary data.</text>
</comment>
<dbReference type="RefSeq" id="WP_386769067.1">
    <property type="nucleotide sequence ID" value="NZ_BAAAKI010000017.1"/>
</dbReference>
<keyword evidence="1" id="KW-1133">Transmembrane helix</keyword>
<dbReference type="Gene3D" id="1.20.1110.10">
    <property type="entry name" value="Calcium-transporting ATPase, transmembrane domain"/>
    <property type="match status" value="1"/>
</dbReference>
<dbReference type="Pfam" id="PF00689">
    <property type="entry name" value="Cation_ATPase_C"/>
    <property type="match status" value="1"/>
</dbReference>
<sequence>MPLFNALNSRPDLASAFDHLFTNKRLWLAIAFGTLAQVAVVELPFLQSAFGTAPLDAIRWVAAFGSGVVLLGYEEVVKAVRRGLAPR</sequence>
<keyword evidence="4" id="KW-1185">Reference proteome</keyword>
<accession>A0ABW1WVY9</accession>
<evidence type="ECO:0000313" key="4">
    <source>
        <dbReference type="Proteomes" id="UP001596266"/>
    </source>
</evidence>
<name>A0ABW1WVY9_9ACTN</name>
<evidence type="ECO:0000256" key="1">
    <source>
        <dbReference type="SAM" id="Phobius"/>
    </source>
</evidence>
<dbReference type="InterPro" id="IPR023298">
    <property type="entry name" value="ATPase_P-typ_TM_dom_sf"/>
</dbReference>
<protein>
    <submittedName>
        <fullName evidence="3">Cation transporting ATPase C-terminal domain-containing protein</fullName>
    </submittedName>
</protein>
<dbReference type="InterPro" id="IPR006068">
    <property type="entry name" value="ATPase_P-typ_cation-transptr_C"/>
</dbReference>
<dbReference type="EMBL" id="JBHSUA010000002">
    <property type="protein sequence ID" value="MFC6395430.1"/>
    <property type="molecule type" value="Genomic_DNA"/>
</dbReference>
<dbReference type="SUPFAM" id="SSF81665">
    <property type="entry name" value="Calcium ATPase, transmembrane domain M"/>
    <property type="match status" value="1"/>
</dbReference>